<evidence type="ECO:0000256" key="1">
    <source>
        <dbReference type="SAM" id="MobiDB-lite"/>
    </source>
</evidence>
<evidence type="ECO:0000313" key="2">
    <source>
        <dbReference type="EMBL" id="EGR96660.1"/>
    </source>
</evidence>
<name>F9NW57_9ACTN</name>
<reference evidence="2 3" key="1">
    <citation type="submission" date="2011-07" db="EMBL/GenBank/DDBJ databases">
        <title>Genome Sequence of Propionibacterium acnes SK182B-JCVI.</title>
        <authorList>
            <person name="Durkin A.S."/>
            <person name="Madupu R."/>
            <person name="Hostetler J."/>
            <person name="Radune D."/>
            <person name="Torralba M."/>
            <person name="Methe B."/>
            <person name="Sutton G."/>
            <person name="Strausberg R.L."/>
            <person name="Nelson K.E."/>
        </authorList>
    </citation>
    <scope>NUCLEOTIDE SEQUENCE [LARGE SCALE GENOMIC DNA]</scope>
    <source>
        <strain evidence="2 3">SK182B-JCVI</strain>
    </source>
</reference>
<sequence length="105" mass="11039">MAGNSQRRGAGHKGKNSTVGSGGRGRKALKGRGPTPKAEDRVYHKAHKAKQEKLARAAARKPANRQATGAGPEWVIGRNPVLEALHAGLPVRTAYVARGLNMTPG</sequence>
<feature type="compositionally biased region" description="Basic and acidic residues" evidence="1">
    <location>
        <begin position="37"/>
        <end position="55"/>
    </location>
</feature>
<dbReference type="AlphaFoldDB" id="F9NW57"/>
<evidence type="ECO:0000313" key="3">
    <source>
        <dbReference type="Proteomes" id="UP000007832"/>
    </source>
</evidence>
<gene>
    <name evidence="2" type="ORF">HMPREF1162_1789</name>
</gene>
<dbReference type="PATRIC" id="fig|1051006.4.peg.1411"/>
<evidence type="ECO:0008006" key="4">
    <source>
        <dbReference type="Google" id="ProtNLM"/>
    </source>
</evidence>
<dbReference type="eggNOG" id="COG0566">
    <property type="taxonomic scope" value="Bacteria"/>
</dbReference>
<comment type="caution">
    <text evidence="2">The sequence shown here is derived from an EMBL/GenBank/DDBJ whole genome shotgun (WGS) entry which is preliminary data.</text>
</comment>
<dbReference type="Proteomes" id="UP000007832">
    <property type="component" value="Unassembled WGS sequence"/>
</dbReference>
<organism evidence="2 3">
    <name type="scientific">[Propionibacterium] namnetense SK182B-JCVI</name>
    <dbReference type="NCBI Taxonomy" id="1051006"/>
    <lineage>
        <taxon>Bacteria</taxon>
        <taxon>Bacillati</taxon>
        <taxon>Actinomycetota</taxon>
        <taxon>Actinomycetes</taxon>
        <taxon>Propionibacteriales</taxon>
        <taxon>Propionibacteriaceae</taxon>
        <taxon>Cutibacterium</taxon>
    </lineage>
</organism>
<dbReference type="EMBL" id="AFUN01000034">
    <property type="protein sequence ID" value="EGR96660.1"/>
    <property type="molecule type" value="Genomic_DNA"/>
</dbReference>
<proteinExistence type="predicted"/>
<protein>
    <recommendedName>
        <fullName evidence="4">23S rRNA (Guanosine(2251)-2'-O)-methyltransferase RlmB</fullName>
    </recommendedName>
</protein>
<accession>F9NW57</accession>
<feature type="region of interest" description="Disordered" evidence="1">
    <location>
        <begin position="1"/>
        <end position="74"/>
    </location>
</feature>